<dbReference type="PANTHER" id="PTHR47542:SF2">
    <property type="entry name" value="ACYL-COA N-ACYLTRANSFERASES (NAT) SUPERFAMILY PROTEIN"/>
    <property type="match status" value="1"/>
</dbReference>
<evidence type="ECO:0000259" key="2">
    <source>
        <dbReference type="PROSITE" id="PS51186"/>
    </source>
</evidence>
<evidence type="ECO:0000313" key="4">
    <source>
        <dbReference type="Proteomes" id="UP000037043"/>
    </source>
</evidence>
<comment type="caution">
    <text evidence="3">The sequence shown here is derived from an EMBL/GenBank/DDBJ whole genome shotgun (WGS) entry which is preliminary data.</text>
</comment>
<dbReference type="PANTHER" id="PTHR47542">
    <property type="entry name" value="ACYL-COA N-ACYLTRANSFERASES (NAT) SUPERFAMILY PROTEIN"/>
    <property type="match status" value="1"/>
</dbReference>
<keyword evidence="3" id="KW-0808">Transferase</keyword>
<dbReference type="Proteomes" id="UP000037043">
    <property type="component" value="Unassembled WGS sequence"/>
</dbReference>
<dbReference type="GO" id="GO:0005737">
    <property type="term" value="C:cytoplasm"/>
    <property type="evidence" value="ECO:0007669"/>
    <property type="project" value="UniProtKB-SubCell"/>
</dbReference>
<dbReference type="CDD" id="cd04301">
    <property type="entry name" value="NAT_SF"/>
    <property type="match status" value="1"/>
</dbReference>
<proteinExistence type="inferred from homology"/>
<dbReference type="PATRIC" id="fig|1121318.3.peg.3229"/>
<comment type="subcellular location">
    <subcellularLocation>
        <location evidence="1">Cytoplasm</location>
    </subcellularLocation>
</comment>
<dbReference type="InterPro" id="IPR016181">
    <property type="entry name" value="Acyl_CoA_acyltransferase"/>
</dbReference>
<dbReference type="AlphaFoldDB" id="A0A0L6Z5U0"/>
<accession>A0A0L6Z5U0</accession>
<gene>
    <name evidence="3" type="primary">ypeA_4</name>
    <name evidence="3" type="ORF">CLHOM_32300</name>
</gene>
<dbReference type="STRING" id="36844.SAMN04488501_101253"/>
<evidence type="ECO:0000256" key="1">
    <source>
        <dbReference type="RuleBase" id="RU363094"/>
    </source>
</evidence>
<dbReference type="RefSeq" id="WP_052222681.1">
    <property type="nucleotide sequence ID" value="NZ_LHUR01000042.1"/>
</dbReference>
<dbReference type="EC" id="2.3.1.266" evidence="1"/>
<dbReference type="PROSITE" id="PS51186">
    <property type="entry name" value="GNAT"/>
    <property type="match status" value="1"/>
</dbReference>
<evidence type="ECO:0000313" key="3">
    <source>
        <dbReference type="EMBL" id="KOA18332.1"/>
    </source>
</evidence>
<dbReference type="Gene3D" id="3.40.630.30">
    <property type="match status" value="1"/>
</dbReference>
<dbReference type="NCBIfam" id="TIGR01575">
    <property type="entry name" value="rimI"/>
    <property type="match status" value="1"/>
</dbReference>
<dbReference type="EMBL" id="LHUR01000042">
    <property type="protein sequence ID" value="KOA18332.1"/>
    <property type="molecule type" value="Genomic_DNA"/>
</dbReference>
<dbReference type="InterPro" id="IPR006464">
    <property type="entry name" value="AcTrfase_RimI/Ard1"/>
</dbReference>
<comment type="catalytic activity">
    <reaction evidence="1">
        <text>N-terminal L-alanyl-[ribosomal protein bS18] + acetyl-CoA = N-terminal N(alpha)-acetyl-L-alanyl-[ribosomal protein bS18] + CoA + H(+)</text>
        <dbReference type="Rhea" id="RHEA:43756"/>
        <dbReference type="Rhea" id="RHEA-COMP:10676"/>
        <dbReference type="Rhea" id="RHEA-COMP:10677"/>
        <dbReference type="ChEBI" id="CHEBI:15378"/>
        <dbReference type="ChEBI" id="CHEBI:57287"/>
        <dbReference type="ChEBI" id="CHEBI:57288"/>
        <dbReference type="ChEBI" id="CHEBI:64718"/>
        <dbReference type="ChEBI" id="CHEBI:83683"/>
        <dbReference type="EC" id="2.3.1.266"/>
    </reaction>
</comment>
<name>A0A0L6Z5U0_9CLOT</name>
<reference evidence="4" key="1">
    <citation type="submission" date="2015-08" db="EMBL/GenBank/DDBJ databases">
        <title>Genome sequence of the strict anaerobe Clostridium homopropionicum LuHBu1 (DSM 5847T).</title>
        <authorList>
            <person name="Poehlein A."/>
            <person name="Beck M."/>
            <person name="Schiel-Bengelsdorf B."/>
            <person name="Bengelsdorf F.R."/>
            <person name="Daniel R."/>
            <person name="Duerre P."/>
        </authorList>
    </citation>
    <scope>NUCLEOTIDE SEQUENCE [LARGE SCALE GENOMIC DNA]</scope>
    <source>
        <strain evidence="4">DSM 5847</strain>
    </source>
</reference>
<feature type="domain" description="N-acetyltransferase" evidence="2">
    <location>
        <begin position="4"/>
        <end position="147"/>
    </location>
</feature>
<keyword evidence="4" id="KW-1185">Reference proteome</keyword>
<dbReference type="SUPFAM" id="SSF55729">
    <property type="entry name" value="Acyl-CoA N-acyltransferases (Nat)"/>
    <property type="match status" value="1"/>
</dbReference>
<dbReference type="InterPro" id="IPR000182">
    <property type="entry name" value="GNAT_dom"/>
</dbReference>
<organism evidence="3 4">
    <name type="scientific">Clostridium homopropionicum DSM 5847</name>
    <dbReference type="NCBI Taxonomy" id="1121318"/>
    <lineage>
        <taxon>Bacteria</taxon>
        <taxon>Bacillati</taxon>
        <taxon>Bacillota</taxon>
        <taxon>Clostridia</taxon>
        <taxon>Eubacteriales</taxon>
        <taxon>Clostridiaceae</taxon>
        <taxon>Clostridium</taxon>
    </lineage>
</organism>
<comment type="similarity">
    <text evidence="1">Belongs to the acetyltransferase family. RimI subfamily.</text>
</comment>
<protein>
    <recommendedName>
        <fullName evidence="1">[Ribosomal protein bS18]-alanine N-acetyltransferase</fullName>
        <ecNumber evidence="1">2.3.1.266</ecNumber>
    </recommendedName>
</protein>
<comment type="function">
    <text evidence="1">Acetylates the N-terminal alanine of ribosomal protein bS18.</text>
</comment>
<dbReference type="Pfam" id="PF00583">
    <property type="entry name" value="Acetyltransf_1"/>
    <property type="match status" value="1"/>
</dbReference>
<keyword evidence="1" id="KW-0963">Cytoplasm</keyword>
<sequence>MSNFTTCIMEEQDLESVLEINNLCFSPPWTISALKNELKNKFSKYLILKLDNKVIGYAGVWIIIDETHITNIAVHPDYRGIGGSDVLINSIIDICKENKIPAITLEVRENNIPAVSLYKKHNFIQEGLRKDYYGKGINAILMWKRDFL</sequence>
<dbReference type="GO" id="GO:0008999">
    <property type="term" value="F:protein-N-terminal-alanine acetyltransferase activity"/>
    <property type="evidence" value="ECO:0007669"/>
    <property type="project" value="UniProtKB-EC"/>
</dbReference>